<evidence type="ECO:0000313" key="11">
    <source>
        <dbReference type="Proteomes" id="UP000178276"/>
    </source>
</evidence>
<feature type="domain" description="Glycosyltransferase RgtA/B/C/D-like" evidence="9">
    <location>
        <begin position="68"/>
        <end position="224"/>
    </location>
</feature>
<evidence type="ECO:0000259" key="9">
    <source>
        <dbReference type="Pfam" id="PF13231"/>
    </source>
</evidence>
<dbReference type="GO" id="GO:0009103">
    <property type="term" value="P:lipopolysaccharide biosynthetic process"/>
    <property type="evidence" value="ECO:0007669"/>
    <property type="project" value="UniProtKB-ARBA"/>
</dbReference>
<sequence length="544" mass="61315">MSGKTVLALLGIIVLAVFLRFWDLKSIPPGLYPDEAMNGNNATEAIAYRHFKVFYPDNNGREGLFINLQAVSISIFGNEPWALRGVSGIFGLLTVLGIFLLSREMFRPNSNRDRLALLAAFFLATSFWHINFSRIGFRAIMAPFFLVWGLYFFFRFYKDAGSAPSQIISAALGGLIFGLGFHSYIAYRAAPLLLLPLAISGWNRPRRNTCFPCLVLIFILFAVLALIPLSLYFFDHPADFFGRTSQISIFSEPSPVKAFGINTVKTVGMFWVYGDPNWRHNFSGAPELSIIVGIFFLIGIIISARRALSRSDLDIERFNGFFLLFWLGLMLLPVVISSEGLPHALRSIIAIPPIIILSAFGLEKTIEFSKKWLKRNKEIYPAYSGQLSRIDKEFSLLLAVIVIALAANTYDVYFNQWSIRPEVYAAFNTRDWNIAKYLNALPDEIDKYIVIDGERLDSRIVTISSQPILFGTNTFLNEARARKNFHYVSPENLNAEFQKKLPEQAVVVFLKKDDANFAASLVKKYSRITLAIPGDFIALIISPL</sequence>
<feature type="transmembrane region" description="Helical" evidence="8">
    <location>
        <begin position="185"/>
        <end position="202"/>
    </location>
</feature>
<dbReference type="PANTHER" id="PTHR33908:SF3">
    <property type="entry name" value="UNDECAPRENYL PHOSPHATE-ALPHA-4-AMINO-4-DEOXY-L-ARABINOSE ARABINOSYL TRANSFERASE"/>
    <property type="match status" value="1"/>
</dbReference>
<gene>
    <name evidence="10" type="ORF">A2W57_03835</name>
</gene>
<evidence type="ECO:0000256" key="7">
    <source>
        <dbReference type="ARBA" id="ARBA00023136"/>
    </source>
</evidence>
<feature type="transmembrane region" description="Helical" evidence="8">
    <location>
        <begin position="161"/>
        <end position="179"/>
    </location>
</feature>
<feature type="transmembrane region" description="Helical" evidence="8">
    <location>
        <begin position="344"/>
        <end position="362"/>
    </location>
</feature>
<evidence type="ECO:0000256" key="3">
    <source>
        <dbReference type="ARBA" id="ARBA00022676"/>
    </source>
</evidence>
<keyword evidence="6 8" id="KW-1133">Transmembrane helix</keyword>
<feature type="transmembrane region" description="Helical" evidence="8">
    <location>
        <begin position="288"/>
        <end position="308"/>
    </location>
</feature>
<evidence type="ECO:0000256" key="2">
    <source>
        <dbReference type="ARBA" id="ARBA00022475"/>
    </source>
</evidence>
<evidence type="ECO:0000313" key="10">
    <source>
        <dbReference type="EMBL" id="OGF73348.1"/>
    </source>
</evidence>
<evidence type="ECO:0000256" key="8">
    <source>
        <dbReference type="SAM" id="Phobius"/>
    </source>
</evidence>
<dbReference type="InterPro" id="IPR038731">
    <property type="entry name" value="RgtA/B/C-like"/>
</dbReference>
<dbReference type="Proteomes" id="UP000178276">
    <property type="component" value="Unassembled WGS sequence"/>
</dbReference>
<evidence type="ECO:0000256" key="5">
    <source>
        <dbReference type="ARBA" id="ARBA00022692"/>
    </source>
</evidence>
<dbReference type="Pfam" id="PF13231">
    <property type="entry name" value="PMT_2"/>
    <property type="match status" value="1"/>
</dbReference>
<feature type="transmembrane region" description="Helical" evidence="8">
    <location>
        <begin position="81"/>
        <end position="102"/>
    </location>
</feature>
<keyword evidence="4" id="KW-0808">Transferase</keyword>
<evidence type="ECO:0000256" key="6">
    <source>
        <dbReference type="ARBA" id="ARBA00022989"/>
    </source>
</evidence>
<comment type="caution">
    <text evidence="10">The sequence shown here is derived from an EMBL/GenBank/DDBJ whole genome shotgun (WGS) entry which is preliminary data.</text>
</comment>
<keyword evidence="7 8" id="KW-0472">Membrane</keyword>
<dbReference type="PANTHER" id="PTHR33908">
    <property type="entry name" value="MANNOSYLTRANSFERASE YKCB-RELATED"/>
    <property type="match status" value="1"/>
</dbReference>
<organism evidence="10 11">
    <name type="scientific">Candidatus Giovannonibacteria bacterium RIFCSPHIGHO2_02_43_16</name>
    <dbReference type="NCBI Taxonomy" id="1798331"/>
    <lineage>
        <taxon>Bacteria</taxon>
        <taxon>Candidatus Giovannoniibacteriota</taxon>
    </lineage>
</organism>
<protein>
    <recommendedName>
        <fullName evidence="9">Glycosyltransferase RgtA/B/C/D-like domain-containing protein</fullName>
    </recommendedName>
</protein>
<evidence type="ECO:0000256" key="4">
    <source>
        <dbReference type="ARBA" id="ARBA00022679"/>
    </source>
</evidence>
<dbReference type="STRING" id="1798331.A2W57_03835"/>
<keyword evidence="5 8" id="KW-0812">Transmembrane</keyword>
<feature type="transmembrane region" description="Helical" evidence="8">
    <location>
        <begin position="320"/>
        <end position="338"/>
    </location>
</feature>
<keyword evidence="3" id="KW-0328">Glycosyltransferase</keyword>
<dbReference type="InterPro" id="IPR050297">
    <property type="entry name" value="LipidA_mod_glycosyltrf_83"/>
</dbReference>
<feature type="transmembrane region" description="Helical" evidence="8">
    <location>
        <begin position="136"/>
        <end position="154"/>
    </location>
</feature>
<dbReference type="GO" id="GO:0010041">
    <property type="term" value="P:response to iron(III) ion"/>
    <property type="evidence" value="ECO:0007669"/>
    <property type="project" value="TreeGrafter"/>
</dbReference>
<reference evidence="10 11" key="1">
    <citation type="journal article" date="2016" name="Nat. Commun.">
        <title>Thousands of microbial genomes shed light on interconnected biogeochemical processes in an aquifer system.</title>
        <authorList>
            <person name="Anantharaman K."/>
            <person name="Brown C.T."/>
            <person name="Hug L.A."/>
            <person name="Sharon I."/>
            <person name="Castelle C.J."/>
            <person name="Probst A.J."/>
            <person name="Thomas B.C."/>
            <person name="Singh A."/>
            <person name="Wilkins M.J."/>
            <person name="Karaoz U."/>
            <person name="Brodie E.L."/>
            <person name="Williams K.H."/>
            <person name="Hubbard S.S."/>
            <person name="Banfield J.F."/>
        </authorList>
    </citation>
    <scope>NUCLEOTIDE SEQUENCE [LARGE SCALE GENOMIC DNA]</scope>
</reference>
<feature type="transmembrane region" description="Helical" evidence="8">
    <location>
        <begin position="114"/>
        <end position="130"/>
    </location>
</feature>
<proteinExistence type="predicted"/>
<comment type="subcellular location">
    <subcellularLocation>
        <location evidence="1">Cell membrane</location>
        <topology evidence="1">Multi-pass membrane protein</topology>
    </subcellularLocation>
</comment>
<dbReference type="GO" id="GO:0005886">
    <property type="term" value="C:plasma membrane"/>
    <property type="evidence" value="ECO:0007669"/>
    <property type="project" value="UniProtKB-SubCell"/>
</dbReference>
<keyword evidence="2" id="KW-1003">Cell membrane</keyword>
<dbReference type="EMBL" id="MFHJ01000049">
    <property type="protein sequence ID" value="OGF73348.1"/>
    <property type="molecule type" value="Genomic_DNA"/>
</dbReference>
<dbReference type="GO" id="GO:0016763">
    <property type="term" value="F:pentosyltransferase activity"/>
    <property type="evidence" value="ECO:0007669"/>
    <property type="project" value="TreeGrafter"/>
</dbReference>
<dbReference type="AlphaFoldDB" id="A0A1F5WCE3"/>
<accession>A0A1F5WCE3</accession>
<evidence type="ECO:0000256" key="1">
    <source>
        <dbReference type="ARBA" id="ARBA00004651"/>
    </source>
</evidence>
<feature type="transmembrane region" description="Helical" evidence="8">
    <location>
        <begin position="394"/>
        <end position="413"/>
    </location>
</feature>
<feature type="transmembrane region" description="Helical" evidence="8">
    <location>
        <begin position="5"/>
        <end position="22"/>
    </location>
</feature>
<feature type="transmembrane region" description="Helical" evidence="8">
    <location>
        <begin position="214"/>
        <end position="234"/>
    </location>
</feature>
<name>A0A1F5WCE3_9BACT</name>